<dbReference type="PRINTS" id="PR00081">
    <property type="entry name" value="GDHRDH"/>
</dbReference>
<protein>
    <submittedName>
        <fullName evidence="3">Short-chain dehydrogenase</fullName>
    </submittedName>
</protein>
<dbReference type="OrthoDB" id="191139at2759"/>
<dbReference type="PANTHER" id="PTHR24320:SF272">
    <property type="entry name" value="NAD(P)-BINDING ROSSMANN-FOLD SUPERFAMILY PROTEIN"/>
    <property type="match status" value="1"/>
</dbReference>
<evidence type="ECO:0000313" key="4">
    <source>
        <dbReference type="Proteomes" id="UP000800038"/>
    </source>
</evidence>
<dbReference type="EMBL" id="ML976225">
    <property type="protein sequence ID" value="KAF1935913.1"/>
    <property type="molecule type" value="Genomic_DNA"/>
</dbReference>
<proteinExistence type="inferred from homology"/>
<organism evidence="3 4">
    <name type="scientific">Clathrospora elynae</name>
    <dbReference type="NCBI Taxonomy" id="706981"/>
    <lineage>
        <taxon>Eukaryota</taxon>
        <taxon>Fungi</taxon>
        <taxon>Dikarya</taxon>
        <taxon>Ascomycota</taxon>
        <taxon>Pezizomycotina</taxon>
        <taxon>Dothideomycetes</taxon>
        <taxon>Pleosporomycetidae</taxon>
        <taxon>Pleosporales</taxon>
        <taxon>Diademaceae</taxon>
        <taxon>Clathrospora</taxon>
    </lineage>
</organism>
<dbReference type="SUPFAM" id="SSF51735">
    <property type="entry name" value="NAD(P)-binding Rossmann-fold domains"/>
    <property type="match status" value="1"/>
</dbReference>
<dbReference type="Proteomes" id="UP000800038">
    <property type="component" value="Unassembled WGS sequence"/>
</dbReference>
<evidence type="ECO:0000256" key="2">
    <source>
        <dbReference type="ARBA" id="ARBA00023002"/>
    </source>
</evidence>
<dbReference type="InterPro" id="IPR036291">
    <property type="entry name" value="NAD(P)-bd_dom_sf"/>
</dbReference>
<dbReference type="PANTHER" id="PTHR24320">
    <property type="entry name" value="RETINOL DEHYDROGENASE"/>
    <property type="match status" value="1"/>
</dbReference>
<evidence type="ECO:0000256" key="1">
    <source>
        <dbReference type="ARBA" id="ARBA00006484"/>
    </source>
</evidence>
<sequence>MSRYTQDHKVANLGGPGDARPTALQIIKDEGLTGALTDKVFLITGVSSGLGIETLRALHTTGAHVYGTVRNMSKGQAVVDQIISEKRNGGGRICLIYMELDSFASIRKGAADLLTKSGGMLNAIIGNAGVMATPYGNTKDGYETQFGTNHLGHFLLFHLLRDSLLATATPEYPSRYVSVTSLAHIFSPVHLDDYNYKTTPYEPWNAYGQAKTANIWMANAIERHFSSQHLHASSVHPGGIIIGSNLSVHLSQETKDAMFGDSETMRTFKNVEQGAATQVYAAVSKEWADKGGRYLSSLVEQRSQEERKTEKDMFRNANEGFAAWAYDEAGEERLWRDSLGMVGLPAQ</sequence>
<dbReference type="Pfam" id="PF00106">
    <property type="entry name" value="adh_short"/>
    <property type="match status" value="1"/>
</dbReference>
<comment type="similarity">
    <text evidence="1">Belongs to the short-chain dehydrogenases/reductases (SDR) family.</text>
</comment>
<name>A0A6A5S7N4_9PLEO</name>
<dbReference type="GO" id="GO:0016491">
    <property type="term" value="F:oxidoreductase activity"/>
    <property type="evidence" value="ECO:0007669"/>
    <property type="project" value="UniProtKB-KW"/>
</dbReference>
<reference evidence="3" key="1">
    <citation type="journal article" date="2020" name="Stud. Mycol.">
        <title>101 Dothideomycetes genomes: a test case for predicting lifestyles and emergence of pathogens.</title>
        <authorList>
            <person name="Haridas S."/>
            <person name="Albert R."/>
            <person name="Binder M."/>
            <person name="Bloem J."/>
            <person name="Labutti K."/>
            <person name="Salamov A."/>
            <person name="Andreopoulos B."/>
            <person name="Baker S."/>
            <person name="Barry K."/>
            <person name="Bills G."/>
            <person name="Bluhm B."/>
            <person name="Cannon C."/>
            <person name="Castanera R."/>
            <person name="Culley D."/>
            <person name="Daum C."/>
            <person name="Ezra D."/>
            <person name="Gonzalez J."/>
            <person name="Henrissat B."/>
            <person name="Kuo A."/>
            <person name="Liang C."/>
            <person name="Lipzen A."/>
            <person name="Lutzoni F."/>
            <person name="Magnuson J."/>
            <person name="Mondo S."/>
            <person name="Nolan M."/>
            <person name="Ohm R."/>
            <person name="Pangilinan J."/>
            <person name="Park H.-J."/>
            <person name="Ramirez L."/>
            <person name="Alfaro M."/>
            <person name="Sun H."/>
            <person name="Tritt A."/>
            <person name="Yoshinaga Y."/>
            <person name="Zwiers L.-H."/>
            <person name="Turgeon B."/>
            <person name="Goodwin S."/>
            <person name="Spatafora J."/>
            <person name="Crous P."/>
            <person name="Grigoriev I."/>
        </authorList>
    </citation>
    <scope>NUCLEOTIDE SEQUENCE</scope>
    <source>
        <strain evidence="3">CBS 161.51</strain>
    </source>
</reference>
<keyword evidence="4" id="KW-1185">Reference proteome</keyword>
<dbReference type="Gene3D" id="3.40.50.720">
    <property type="entry name" value="NAD(P)-binding Rossmann-like Domain"/>
    <property type="match status" value="1"/>
</dbReference>
<accession>A0A6A5S7N4</accession>
<keyword evidence="2" id="KW-0560">Oxidoreductase</keyword>
<dbReference type="AlphaFoldDB" id="A0A6A5S7N4"/>
<evidence type="ECO:0000313" key="3">
    <source>
        <dbReference type="EMBL" id="KAF1935913.1"/>
    </source>
</evidence>
<gene>
    <name evidence="3" type="ORF">EJ02DRAFT_459943</name>
</gene>
<dbReference type="InterPro" id="IPR002347">
    <property type="entry name" value="SDR_fam"/>
</dbReference>